<evidence type="ECO:0000256" key="2">
    <source>
        <dbReference type="RuleBase" id="RU366034"/>
    </source>
</evidence>
<gene>
    <name evidence="3" type="ORF">E1298_05625</name>
</gene>
<dbReference type="InterPro" id="IPR048143">
    <property type="entry name" value="Selin_dien_syn"/>
</dbReference>
<dbReference type="SFLD" id="SFLDS00005">
    <property type="entry name" value="Isoprenoid_Synthase_Type_I"/>
    <property type="match status" value="1"/>
</dbReference>
<dbReference type="EC" id="4.2.3.-" evidence="2"/>
<sequence length="352" mass="39078">MSGAGIVVPPLYSPFCSAIHPAHTAIDASTREWAEAFGIGNVRLVDHDIGTFAARILPEGDRDVVQLLGDFVVWLFGVDDGYCEEGDLGREPGELAGQLSRLLRVAQNPEAPLLPGDPLAEGLRDLRRRLDAHASPTQRARWIDALREYFLAVVWEAQHRVHATIPSLADYTLMRLYDGATTAVPPLLEAGHGYELPADVRDSRPVRALAEMTYFIIAWDNDILSFHKEQRAGHYCLNAVRVLAHESGVPHDEALVTAVAQRDRVSCQFLRLRDMLSAEATGDLRQYLAGLSSFIRAAQDWGITSRRYTTPHDPAPLPTGFATEPTDDSTDPLPIPAIAWWWDPELRRPLTR</sequence>
<comment type="cofactor">
    <cofactor evidence="2">
        <name>Mg(2+)</name>
        <dbReference type="ChEBI" id="CHEBI:18420"/>
    </cofactor>
</comment>
<protein>
    <recommendedName>
        <fullName evidence="2">Terpene synthase</fullName>
        <ecNumber evidence="2">4.2.3.-</ecNumber>
    </recommendedName>
</protein>
<evidence type="ECO:0000256" key="1">
    <source>
        <dbReference type="ARBA" id="ARBA00023239"/>
    </source>
</evidence>
<keyword evidence="2" id="KW-0479">Metal-binding</keyword>
<keyword evidence="2" id="KW-0460">Magnesium</keyword>
<keyword evidence="4" id="KW-1185">Reference proteome</keyword>
<dbReference type="PANTHER" id="PTHR35201:SF4">
    <property type="entry name" value="BETA-PINACENE SYNTHASE-RELATED"/>
    <property type="match status" value="1"/>
</dbReference>
<proteinExistence type="inferred from homology"/>
<comment type="similarity">
    <text evidence="2">Belongs to the terpene synthase family.</text>
</comment>
<dbReference type="Proteomes" id="UP000294513">
    <property type="component" value="Unassembled WGS sequence"/>
</dbReference>
<dbReference type="SFLD" id="SFLDG01020">
    <property type="entry name" value="Terpene_Cyclase_Like_2"/>
    <property type="match status" value="1"/>
</dbReference>
<organism evidence="3 4">
    <name type="scientific">Actinomadura rubrisoli</name>
    <dbReference type="NCBI Taxonomy" id="2530368"/>
    <lineage>
        <taxon>Bacteria</taxon>
        <taxon>Bacillati</taxon>
        <taxon>Actinomycetota</taxon>
        <taxon>Actinomycetes</taxon>
        <taxon>Streptosporangiales</taxon>
        <taxon>Thermomonosporaceae</taxon>
        <taxon>Actinomadura</taxon>
    </lineage>
</organism>
<dbReference type="SUPFAM" id="SSF48576">
    <property type="entry name" value="Terpenoid synthases"/>
    <property type="match status" value="1"/>
</dbReference>
<dbReference type="NCBIfam" id="NF041565">
    <property type="entry name" value="selin_dien_syn"/>
    <property type="match status" value="1"/>
</dbReference>
<dbReference type="Gene3D" id="1.10.600.10">
    <property type="entry name" value="Farnesyl Diphosphate Synthase"/>
    <property type="match status" value="1"/>
</dbReference>
<reference evidence="3 4" key="1">
    <citation type="submission" date="2019-03" db="EMBL/GenBank/DDBJ databases">
        <title>Draft genome sequences of novel Actinobacteria.</title>
        <authorList>
            <person name="Sahin N."/>
            <person name="Ay H."/>
            <person name="Saygin H."/>
        </authorList>
    </citation>
    <scope>NUCLEOTIDE SEQUENCE [LARGE SCALE GENOMIC DNA]</scope>
    <source>
        <strain evidence="3 4">H3C3</strain>
    </source>
</reference>
<name>A0A4R5C936_9ACTN</name>
<dbReference type="Pfam" id="PF19086">
    <property type="entry name" value="Terpene_syn_C_2"/>
    <property type="match status" value="1"/>
</dbReference>
<comment type="caution">
    <text evidence="3">The sequence shown here is derived from an EMBL/GenBank/DDBJ whole genome shotgun (WGS) entry which is preliminary data.</text>
</comment>
<dbReference type="AlphaFoldDB" id="A0A4R5C936"/>
<dbReference type="GO" id="GO:0046872">
    <property type="term" value="F:metal ion binding"/>
    <property type="evidence" value="ECO:0007669"/>
    <property type="project" value="UniProtKB-KW"/>
</dbReference>
<dbReference type="GO" id="GO:0010333">
    <property type="term" value="F:terpene synthase activity"/>
    <property type="evidence" value="ECO:0007669"/>
    <property type="project" value="InterPro"/>
</dbReference>
<dbReference type="RefSeq" id="WP_131889712.1">
    <property type="nucleotide sequence ID" value="NZ_SMKU01000014.1"/>
</dbReference>
<dbReference type="OrthoDB" id="2989600at2"/>
<evidence type="ECO:0000313" key="4">
    <source>
        <dbReference type="Proteomes" id="UP000294513"/>
    </source>
</evidence>
<dbReference type="InterPro" id="IPR034686">
    <property type="entry name" value="Terpene_cyclase-like_2"/>
</dbReference>
<evidence type="ECO:0000313" key="3">
    <source>
        <dbReference type="EMBL" id="TDD95156.1"/>
    </source>
</evidence>
<dbReference type="PANTHER" id="PTHR35201">
    <property type="entry name" value="TERPENE SYNTHASE"/>
    <property type="match status" value="1"/>
</dbReference>
<dbReference type="InterPro" id="IPR008949">
    <property type="entry name" value="Isoprenoid_synthase_dom_sf"/>
</dbReference>
<keyword evidence="1 2" id="KW-0456">Lyase</keyword>
<accession>A0A4R5C936</accession>
<dbReference type="EMBL" id="SMKU01000014">
    <property type="protein sequence ID" value="TDD95156.1"/>
    <property type="molecule type" value="Genomic_DNA"/>
</dbReference>